<dbReference type="InterPro" id="IPR043128">
    <property type="entry name" value="Rev_trsase/Diguanyl_cyclase"/>
</dbReference>
<dbReference type="PANTHER" id="PTHR37984">
    <property type="entry name" value="PROTEIN CBG26694"/>
    <property type="match status" value="1"/>
</dbReference>
<organism evidence="3">
    <name type="scientific">Lepeophtheirus salmonis</name>
    <name type="common">Salmon louse</name>
    <name type="synonym">Caligus salmonis</name>
    <dbReference type="NCBI Taxonomy" id="72036"/>
    <lineage>
        <taxon>Eukaryota</taxon>
        <taxon>Metazoa</taxon>
        <taxon>Ecdysozoa</taxon>
        <taxon>Arthropoda</taxon>
        <taxon>Crustacea</taxon>
        <taxon>Multicrustacea</taxon>
        <taxon>Hexanauplia</taxon>
        <taxon>Copepoda</taxon>
        <taxon>Siphonostomatoida</taxon>
        <taxon>Caligidae</taxon>
        <taxon>Lepeophtheirus</taxon>
    </lineage>
</organism>
<dbReference type="EMBL" id="HACA01028455">
    <property type="protein sequence ID" value="CDW45816.1"/>
    <property type="molecule type" value="Transcribed_RNA"/>
</dbReference>
<dbReference type="InterPro" id="IPR043502">
    <property type="entry name" value="DNA/RNA_pol_sf"/>
</dbReference>
<sequence>MGFHHIRLNLLCVLTTFITPIGRYKFNRLPFGISSGPEVFLTKLCQLLDPVEGVHVHIDDILITGIDKESHDNRLKKVQDILKRNRVQVNEDRCIRGVTEVKILGYVISADGIKVDPGRIRAPTKVGELRSYLGMVNQIAKFCS</sequence>
<feature type="signal peptide" evidence="1">
    <location>
        <begin position="1"/>
        <end position="23"/>
    </location>
</feature>
<dbReference type="InterPro" id="IPR050951">
    <property type="entry name" value="Retrovirus_Pol_polyprotein"/>
</dbReference>
<protein>
    <recommendedName>
        <fullName evidence="2">Reverse transcriptase domain-containing protein</fullName>
    </recommendedName>
</protein>
<feature type="chain" id="PRO_5005489351" description="Reverse transcriptase domain-containing protein" evidence="1">
    <location>
        <begin position="24"/>
        <end position="144"/>
    </location>
</feature>
<evidence type="ECO:0000256" key="1">
    <source>
        <dbReference type="SAM" id="SignalP"/>
    </source>
</evidence>
<dbReference type="OrthoDB" id="6354630at2759"/>
<accession>A0A0K2V794</accession>
<dbReference type="SUPFAM" id="SSF56672">
    <property type="entry name" value="DNA/RNA polymerases"/>
    <property type="match status" value="1"/>
</dbReference>
<proteinExistence type="predicted"/>
<dbReference type="GO" id="GO:0071897">
    <property type="term" value="P:DNA biosynthetic process"/>
    <property type="evidence" value="ECO:0007669"/>
    <property type="project" value="UniProtKB-ARBA"/>
</dbReference>
<evidence type="ECO:0000259" key="2">
    <source>
        <dbReference type="Pfam" id="PF00078"/>
    </source>
</evidence>
<keyword evidence="1" id="KW-0732">Signal</keyword>
<evidence type="ECO:0000313" key="3">
    <source>
        <dbReference type="EMBL" id="CDW45816.1"/>
    </source>
</evidence>
<dbReference type="InterPro" id="IPR000477">
    <property type="entry name" value="RT_dom"/>
</dbReference>
<feature type="domain" description="Reverse transcriptase" evidence="2">
    <location>
        <begin position="2"/>
        <end position="108"/>
    </location>
</feature>
<dbReference type="Gene3D" id="3.30.70.270">
    <property type="match status" value="1"/>
</dbReference>
<name>A0A0K2V794_LEPSM</name>
<dbReference type="Pfam" id="PF00078">
    <property type="entry name" value="RVT_1"/>
    <property type="match status" value="1"/>
</dbReference>
<dbReference type="AlphaFoldDB" id="A0A0K2V794"/>
<dbReference type="PANTHER" id="PTHR37984:SF9">
    <property type="entry name" value="INTEGRASE CATALYTIC DOMAIN-CONTAINING PROTEIN"/>
    <property type="match status" value="1"/>
</dbReference>
<dbReference type="CDD" id="cd01647">
    <property type="entry name" value="RT_LTR"/>
    <property type="match status" value="1"/>
</dbReference>
<reference evidence="3" key="1">
    <citation type="submission" date="2014-05" db="EMBL/GenBank/DDBJ databases">
        <authorList>
            <person name="Chronopoulou M."/>
        </authorList>
    </citation>
    <scope>NUCLEOTIDE SEQUENCE</scope>
    <source>
        <tissue evidence="3">Whole organism</tissue>
    </source>
</reference>
<dbReference type="Gene3D" id="3.10.10.10">
    <property type="entry name" value="HIV Type 1 Reverse Transcriptase, subunit A, domain 1"/>
    <property type="match status" value="1"/>
</dbReference>